<dbReference type="InterPro" id="IPR020904">
    <property type="entry name" value="Sc_DH/Rdtase_CS"/>
</dbReference>
<keyword evidence="5" id="KW-1185">Reference proteome</keyword>
<evidence type="ECO:0000256" key="2">
    <source>
        <dbReference type="ARBA" id="ARBA00023002"/>
    </source>
</evidence>
<dbReference type="GO" id="GO:0016020">
    <property type="term" value="C:membrane"/>
    <property type="evidence" value="ECO:0007669"/>
    <property type="project" value="TreeGrafter"/>
</dbReference>
<accession>A0A934VPE2</accession>
<dbReference type="Gene3D" id="3.40.50.720">
    <property type="entry name" value="NAD(P)-binding Rossmann-like Domain"/>
    <property type="match status" value="1"/>
</dbReference>
<dbReference type="Pfam" id="PF00106">
    <property type="entry name" value="adh_short"/>
    <property type="match status" value="1"/>
</dbReference>
<dbReference type="CDD" id="cd05233">
    <property type="entry name" value="SDR_c"/>
    <property type="match status" value="1"/>
</dbReference>
<evidence type="ECO:0000313" key="5">
    <source>
        <dbReference type="Proteomes" id="UP000617628"/>
    </source>
</evidence>
<gene>
    <name evidence="4" type="ORF">JIN87_01090</name>
</gene>
<dbReference type="PANTHER" id="PTHR44196:SF1">
    <property type="entry name" value="DEHYDROGENASE_REDUCTASE SDR FAMILY MEMBER 7B"/>
    <property type="match status" value="1"/>
</dbReference>
<keyword evidence="2" id="KW-0560">Oxidoreductase</keyword>
<proteinExistence type="inferred from homology"/>
<comment type="similarity">
    <text evidence="1 3">Belongs to the short-chain dehydrogenases/reductases (SDR) family.</text>
</comment>
<dbReference type="PROSITE" id="PS00061">
    <property type="entry name" value="ADH_SHORT"/>
    <property type="match status" value="1"/>
</dbReference>
<organism evidence="4 5">
    <name type="scientific">Pelagicoccus mobilis</name>
    <dbReference type="NCBI Taxonomy" id="415221"/>
    <lineage>
        <taxon>Bacteria</taxon>
        <taxon>Pseudomonadati</taxon>
        <taxon>Verrucomicrobiota</taxon>
        <taxon>Opitutia</taxon>
        <taxon>Puniceicoccales</taxon>
        <taxon>Pelagicoccaceae</taxon>
        <taxon>Pelagicoccus</taxon>
    </lineage>
</organism>
<evidence type="ECO:0000313" key="4">
    <source>
        <dbReference type="EMBL" id="MBK1875438.1"/>
    </source>
</evidence>
<protein>
    <submittedName>
        <fullName evidence="4">SDR family oxidoreductase</fullName>
    </submittedName>
</protein>
<dbReference type="AlphaFoldDB" id="A0A934VPE2"/>
<dbReference type="EMBL" id="JAENIL010000002">
    <property type="protein sequence ID" value="MBK1875438.1"/>
    <property type="molecule type" value="Genomic_DNA"/>
</dbReference>
<evidence type="ECO:0000256" key="3">
    <source>
        <dbReference type="RuleBase" id="RU000363"/>
    </source>
</evidence>
<dbReference type="InterPro" id="IPR002347">
    <property type="entry name" value="SDR_fam"/>
</dbReference>
<dbReference type="PRINTS" id="PR00081">
    <property type="entry name" value="GDHRDH"/>
</dbReference>
<reference evidence="4" key="1">
    <citation type="submission" date="2021-01" db="EMBL/GenBank/DDBJ databases">
        <title>Modified the classification status of verrucomicrobia.</title>
        <authorList>
            <person name="Feng X."/>
        </authorList>
    </citation>
    <scope>NUCLEOTIDE SEQUENCE</scope>
    <source>
        <strain evidence="4">KCTC 13126</strain>
    </source>
</reference>
<dbReference type="InterPro" id="IPR036291">
    <property type="entry name" value="NAD(P)-bd_dom_sf"/>
</dbReference>
<dbReference type="GO" id="GO:0016491">
    <property type="term" value="F:oxidoreductase activity"/>
    <property type="evidence" value="ECO:0007669"/>
    <property type="project" value="UniProtKB-KW"/>
</dbReference>
<comment type="caution">
    <text evidence="4">The sequence shown here is derived from an EMBL/GenBank/DDBJ whole genome shotgun (WGS) entry which is preliminary data.</text>
</comment>
<dbReference type="Proteomes" id="UP000617628">
    <property type="component" value="Unassembled WGS sequence"/>
</dbReference>
<dbReference type="SUPFAM" id="SSF51735">
    <property type="entry name" value="NAD(P)-binding Rossmann-fold domains"/>
    <property type="match status" value="1"/>
</dbReference>
<dbReference type="RefSeq" id="WP_200353656.1">
    <property type="nucleotide sequence ID" value="NZ_JAENIL010000002.1"/>
</dbReference>
<evidence type="ECO:0000256" key="1">
    <source>
        <dbReference type="ARBA" id="ARBA00006484"/>
    </source>
</evidence>
<name>A0A934VPE2_9BACT</name>
<dbReference type="PRINTS" id="PR00080">
    <property type="entry name" value="SDRFAMILY"/>
</dbReference>
<sequence length="268" mass="28806">MELKGKTALVTGASRGIGRAMAEALVANGASVLGTSRDAGQVNWPNGVEGVSLDVSSATAVEESWRAAGLDNRGIDIVINNAGEGVFGAFAEIDFEEWEQQVGLMLLGAMKISQLALKLWSRERPGTLVNVGSLASEFPIPFMSGYNAAKAGLAAFTESLQMETSPEVVTVLELRLGDISTGFNESIRGNPQDERQGRVWELMCKHVEEGPVPAYVAAKLLGCLLQKREGVVRVGGLFQSRIAPLFKRLVSHSVKLIVNRSYYNLGRD</sequence>
<dbReference type="PANTHER" id="PTHR44196">
    <property type="entry name" value="DEHYDROGENASE/REDUCTASE SDR FAMILY MEMBER 7B"/>
    <property type="match status" value="1"/>
</dbReference>